<dbReference type="PANTHER" id="PTHR42924:SF11">
    <property type="entry name" value="POLYMERASE_HISTIDINOL PHOSPHATASE N-TERMINAL DOMAIN-CONTAINING PROTEIN"/>
    <property type="match status" value="1"/>
</dbReference>
<comment type="caution">
    <text evidence="2">The sequence shown here is derived from an EMBL/GenBank/DDBJ whole genome shotgun (WGS) entry which is preliminary data.</text>
</comment>
<gene>
    <name evidence="2" type="ORF">CferDRAFT_0126</name>
</gene>
<reference evidence="2 3" key="2">
    <citation type="submission" date="2006-07" db="EMBL/GenBank/DDBJ databases">
        <title>Sequencing of the draft genome and assembly of Chlorobium ferroxidans DSM 13031.</title>
        <authorList>
            <consortium name="US DOE Joint Genome Institute (JGI-PGF)"/>
            <person name="Copeland A."/>
            <person name="Lucas S."/>
            <person name="Lapidus A."/>
            <person name="Barry K."/>
            <person name="Glavina del Rio T."/>
            <person name="Dalin E."/>
            <person name="Tice H."/>
            <person name="Bruce D."/>
            <person name="Pitluck S."/>
            <person name="Richardson P."/>
        </authorList>
    </citation>
    <scope>NUCLEOTIDE SEQUENCE [LARGE SCALE GENOMIC DNA]</scope>
    <source>
        <strain evidence="2 3">DSM 13031</strain>
    </source>
</reference>
<dbReference type="GO" id="GO:0004534">
    <property type="term" value="F:5'-3' RNA exonuclease activity"/>
    <property type="evidence" value="ECO:0007669"/>
    <property type="project" value="TreeGrafter"/>
</dbReference>
<evidence type="ECO:0000313" key="2">
    <source>
        <dbReference type="EMBL" id="EAT58119.1"/>
    </source>
</evidence>
<sequence>MQWLYCDFHIHTTWSDGKCSLDEIITLYGEAGFDVIAITDHVLDSESFNRHGQTALELQVMDISQFGAYQEALWEAARKAWKKYSMLLLPGIELTNDTDRYHILALDIKEYISPDLTVEEIIKAIKRQQGISIACHPHVRNHSGDNPSFHLWENHERFATLFDAWEVANRDDLFNVVGLKKFNYVANSDFHNKRHLQSWKTLLQCEKNAESVKEAIRKNDRVSLFLYRGGKIRQ</sequence>
<name>Q0YP98_9CHLB</name>
<protein>
    <submittedName>
        <fullName evidence="2">PHP-like</fullName>
    </submittedName>
</protein>
<dbReference type="InterPro" id="IPR016195">
    <property type="entry name" value="Pol/histidinol_Pase-like"/>
</dbReference>
<dbReference type="RefSeq" id="WP_006367275.1">
    <property type="nucleotide sequence ID" value="NZ_AASE01000031.1"/>
</dbReference>
<dbReference type="InterPro" id="IPR004013">
    <property type="entry name" value="PHP_dom"/>
</dbReference>
<evidence type="ECO:0000259" key="1">
    <source>
        <dbReference type="SMART" id="SM00481"/>
    </source>
</evidence>
<dbReference type="SUPFAM" id="SSF89550">
    <property type="entry name" value="PHP domain-like"/>
    <property type="match status" value="1"/>
</dbReference>
<dbReference type="Pfam" id="PF02811">
    <property type="entry name" value="PHP"/>
    <property type="match status" value="1"/>
</dbReference>
<dbReference type="PANTHER" id="PTHR42924">
    <property type="entry name" value="EXONUCLEASE"/>
    <property type="match status" value="1"/>
</dbReference>
<feature type="domain" description="Polymerase/histidinol phosphatase N-terminal" evidence="1">
    <location>
        <begin position="6"/>
        <end position="98"/>
    </location>
</feature>
<evidence type="ECO:0000313" key="3">
    <source>
        <dbReference type="Proteomes" id="UP000004162"/>
    </source>
</evidence>
<dbReference type="Proteomes" id="UP000004162">
    <property type="component" value="Unassembled WGS sequence"/>
</dbReference>
<dbReference type="GO" id="GO:0035312">
    <property type="term" value="F:5'-3' DNA exonuclease activity"/>
    <property type="evidence" value="ECO:0007669"/>
    <property type="project" value="TreeGrafter"/>
</dbReference>
<dbReference type="SMART" id="SM00481">
    <property type="entry name" value="POLIIIAc"/>
    <property type="match status" value="1"/>
</dbReference>
<dbReference type="Gene3D" id="3.20.20.140">
    <property type="entry name" value="Metal-dependent hydrolases"/>
    <property type="match status" value="1"/>
</dbReference>
<dbReference type="InterPro" id="IPR052018">
    <property type="entry name" value="PHP_domain"/>
</dbReference>
<dbReference type="InterPro" id="IPR003141">
    <property type="entry name" value="Pol/His_phosphatase_N"/>
</dbReference>
<accession>Q0YP98</accession>
<dbReference type="OrthoDB" id="9804333at2"/>
<dbReference type="EMBL" id="AASE01000031">
    <property type="protein sequence ID" value="EAT58119.1"/>
    <property type="molecule type" value="Genomic_DNA"/>
</dbReference>
<dbReference type="AlphaFoldDB" id="Q0YP98"/>
<reference evidence="2 3" key="1">
    <citation type="submission" date="2006-07" db="EMBL/GenBank/DDBJ databases">
        <title>Annotation of the draft genome assembly of Chlorobium ferroxidans DSM 13031.</title>
        <authorList>
            <consortium name="US DOE Joint Genome Institute (JGI-ORNL)"/>
            <person name="Larimer F."/>
            <person name="Land M."/>
            <person name="Hauser L."/>
        </authorList>
    </citation>
    <scope>NUCLEOTIDE SEQUENCE [LARGE SCALE GENOMIC DNA]</scope>
    <source>
        <strain evidence="2 3">DSM 13031</strain>
    </source>
</reference>
<organism evidence="2 3">
    <name type="scientific">Chlorobium ferrooxidans DSM 13031</name>
    <dbReference type="NCBI Taxonomy" id="377431"/>
    <lineage>
        <taxon>Bacteria</taxon>
        <taxon>Pseudomonadati</taxon>
        <taxon>Chlorobiota</taxon>
        <taxon>Chlorobiia</taxon>
        <taxon>Chlorobiales</taxon>
        <taxon>Chlorobiaceae</taxon>
        <taxon>Chlorobium/Pelodictyon group</taxon>
        <taxon>Chlorobium</taxon>
    </lineage>
</organism>
<proteinExistence type="predicted"/>
<keyword evidence="3" id="KW-1185">Reference proteome</keyword>